<dbReference type="Proteomes" id="UP000474758">
    <property type="component" value="Unassembled WGS sequence"/>
</dbReference>
<keyword evidence="2" id="KW-1185">Reference proteome</keyword>
<dbReference type="Gene3D" id="1.10.10.2830">
    <property type="match status" value="1"/>
</dbReference>
<evidence type="ECO:0000313" key="2">
    <source>
        <dbReference type="Proteomes" id="UP000474758"/>
    </source>
</evidence>
<evidence type="ECO:0000313" key="1">
    <source>
        <dbReference type="EMBL" id="NGQ93410.1"/>
    </source>
</evidence>
<reference evidence="1 2" key="1">
    <citation type="submission" date="2020-02" db="EMBL/GenBank/DDBJ databases">
        <title>Rhodobacter translucens sp. nov., a novel bacterium isolated from activated sludge.</title>
        <authorList>
            <person name="Liu J."/>
        </authorList>
    </citation>
    <scope>NUCLEOTIDE SEQUENCE [LARGE SCALE GENOMIC DNA]</scope>
    <source>
        <strain evidence="1 2">HX-7-19</strain>
    </source>
</reference>
<proteinExistence type="predicted"/>
<comment type="caution">
    <text evidence="1">The sequence shown here is derived from an EMBL/GenBank/DDBJ whole genome shotgun (WGS) entry which is preliminary data.</text>
</comment>
<dbReference type="RefSeq" id="WP_165054517.1">
    <property type="nucleotide sequence ID" value="NZ_JAALFE010000054.1"/>
</dbReference>
<dbReference type="EMBL" id="JAALFE010000054">
    <property type="protein sequence ID" value="NGQ93410.1"/>
    <property type="molecule type" value="Genomic_DNA"/>
</dbReference>
<name>A0A6M1TYR8_9RHOB</name>
<protein>
    <recommendedName>
        <fullName evidence="3">Bacteriophage-related protein</fullName>
    </recommendedName>
</protein>
<dbReference type="AlphaFoldDB" id="A0A6M1TYR8"/>
<dbReference type="SUPFAM" id="SSF109709">
    <property type="entry name" value="KorB DNA-binding domain-like"/>
    <property type="match status" value="1"/>
</dbReference>
<gene>
    <name evidence="1" type="ORF">G5V65_21230</name>
</gene>
<sequence length="127" mass="13837">MNVYSPEIVTVHVPFRIAKRGGRKSILPPADAPAPRHVDSTLVRALARAFRWRRMLDAGEFLTISELAAHEKVAPSYVTRILRLTALAPGIIEAILDGTAGPEVTLAGVVKPFSEVWAVQEIKLSTT</sequence>
<accession>A0A6M1TYR8</accession>
<evidence type="ECO:0008006" key="3">
    <source>
        <dbReference type="Google" id="ProtNLM"/>
    </source>
</evidence>
<organism evidence="1 2">
    <name type="scientific">Paragemmobacter kunshanensis</name>
    <dbReference type="NCBI Taxonomy" id="2583234"/>
    <lineage>
        <taxon>Bacteria</taxon>
        <taxon>Pseudomonadati</taxon>
        <taxon>Pseudomonadota</taxon>
        <taxon>Alphaproteobacteria</taxon>
        <taxon>Rhodobacterales</taxon>
        <taxon>Paracoccaceae</taxon>
        <taxon>Paragemmobacter</taxon>
    </lineage>
</organism>